<evidence type="ECO:0000259" key="9">
    <source>
        <dbReference type="Pfam" id="PF13515"/>
    </source>
</evidence>
<keyword evidence="3 7" id="KW-0812">Transmembrane</keyword>
<evidence type="ECO:0000256" key="6">
    <source>
        <dbReference type="ARBA" id="ARBA00043993"/>
    </source>
</evidence>
<feature type="domain" description="Integral membrane protein YccS N-terminal" evidence="8">
    <location>
        <begin position="81"/>
        <end position="336"/>
    </location>
</feature>
<feature type="transmembrane region" description="Helical" evidence="7">
    <location>
        <begin position="512"/>
        <end position="530"/>
    </location>
</feature>
<feature type="transmembrane region" description="Helical" evidence="7">
    <location>
        <begin position="150"/>
        <end position="174"/>
    </location>
</feature>
<dbReference type="AlphaFoldDB" id="A0A2U2BA05"/>
<feature type="transmembrane region" description="Helical" evidence="7">
    <location>
        <begin position="35"/>
        <end position="67"/>
    </location>
</feature>
<keyword evidence="11" id="KW-1185">Reference proteome</keyword>
<feature type="transmembrane region" description="Helical" evidence="7">
    <location>
        <begin position="445"/>
        <end position="475"/>
    </location>
</feature>
<protein>
    <submittedName>
        <fullName evidence="10">Uncharacterized protein</fullName>
    </submittedName>
</protein>
<reference evidence="10 11" key="1">
    <citation type="submission" date="2018-05" db="EMBL/GenBank/DDBJ databases">
        <title>Marinilabilia rubrum sp. nov., isolated from saltern sediment.</title>
        <authorList>
            <person name="Zhang R."/>
        </authorList>
    </citation>
    <scope>NUCLEOTIDE SEQUENCE [LARGE SCALE GENOMIC DNA]</scope>
    <source>
        <strain evidence="10 11">WTE16</strain>
    </source>
</reference>
<keyword evidence="2" id="KW-1003">Cell membrane</keyword>
<accession>A0A2U2BA05</accession>
<comment type="similarity">
    <text evidence="6">Belongs to the YccS/YhfK family.</text>
</comment>
<gene>
    <name evidence="10" type="ORF">DDZ16_08455</name>
</gene>
<comment type="caution">
    <text evidence="10">The sequence shown here is derived from an EMBL/GenBank/DDBJ whole genome shotgun (WGS) entry which is preliminary data.</text>
</comment>
<evidence type="ECO:0000313" key="11">
    <source>
        <dbReference type="Proteomes" id="UP000244956"/>
    </source>
</evidence>
<evidence type="ECO:0000256" key="3">
    <source>
        <dbReference type="ARBA" id="ARBA00022692"/>
    </source>
</evidence>
<evidence type="ECO:0000256" key="7">
    <source>
        <dbReference type="SAM" id="Phobius"/>
    </source>
</evidence>
<comment type="subcellular location">
    <subcellularLocation>
        <location evidence="1">Cell membrane</location>
        <topology evidence="1">Multi-pass membrane protein</topology>
    </subcellularLocation>
</comment>
<evidence type="ECO:0000256" key="2">
    <source>
        <dbReference type="ARBA" id="ARBA00022475"/>
    </source>
</evidence>
<dbReference type="GO" id="GO:0005886">
    <property type="term" value="C:plasma membrane"/>
    <property type="evidence" value="ECO:0007669"/>
    <property type="project" value="UniProtKB-SubCell"/>
</dbReference>
<proteinExistence type="inferred from homology"/>
<keyword evidence="5 7" id="KW-0472">Membrane</keyword>
<evidence type="ECO:0000259" key="8">
    <source>
        <dbReference type="Pfam" id="PF12805"/>
    </source>
</evidence>
<dbReference type="Pfam" id="PF13515">
    <property type="entry name" value="FUSC_2"/>
    <property type="match status" value="1"/>
</dbReference>
<dbReference type="RefSeq" id="WP_109264012.1">
    <property type="nucleotide sequence ID" value="NZ_QEWP01000005.1"/>
</dbReference>
<sequence>MSHYNTLKKLQSKPWYERWRRAFWRHPDRLMAAKATIVMAVVAIPLEILGLSFFAVSLALGVLAGALSETDDHPRGRVKSLALKVMSFGVSSLSVELLRQWPILLGLGLGLSTIVFILAGGTGERYRGVTFGAILIGIYAMIGAEISPAWYWQPILLPAGALAYGLVSLVLLYYRPYRLLDEQLGRGFLALARYLDEKSRLFPSDRVTQREVRARLALLNVEMVSNLERIKEVLNSYRDAQKDETALRPRLHYFITLQALHERAASSHERYDLLSNDPENQEIIEIAGQTLHELSHAARRFADGLLTKVRYKHPVSLKWIVATLTEQLEKLELEKTHPLQLLSVNLVRANAAFFRLTKVPDEFVLPRLARDTRSWWERFKSQLTLQHPRTRYAIRLALCFWMGLFISEVFNIEKGEWIVLTILFVLQPTYSATRRRLFQRVLGTLTGVVAGVLIVNLLTIPGQVLLMLGAAFFFFTWLKKQYSVSVVFITIFVLCAFNLISSRGVPVMLPRVIDTLIGAFLALGTIRLLWPQWQYKKLPGLLAEARQKNNAYFEVILKEYENETSEDDLEYRIARRKAHQADNALALAWQDMQAEPRKYNQFRQKAFKVTYLNHALLSFISAFGAHREQKEPVTTQLLSLGREVLRVLGSTNEDHAFRQNEILRIVQDIQGCLHSGLPEVVQQQFILLFNIAEICRKLVAEER</sequence>
<dbReference type="Proteomes" id="UP000244956">
    <property type="component" value="Unassembled WGS sequence"/>
</dbReference>
<dbReference type="InterPro" id="IPR049453">
    <property type="entry name" value="Memb_transporter_dom"/>
</dbReference>
<dbReference type="PANTHER" id="PTHR30509">
    <property type="entry name" value="P-HYDROXYBENZOIC ACID EFFLUX PUMP SUBUNIT-RELATED"/>
    <property type="match status" value="1"/>
</dbReference>
<dbReference type="OrthoDB" id="8670769at2"/>
<dbReference type="EMBL" id="QEWP01000005">
    <property type="protein sequence ID" value="PWD99911.1"/>
    <property type="molecule type" value="Genomic_DNA"/>
</dbReference>
<organism evidence="10 11">
    <name type="scientific">Marinilabilia rubra</name>
    <dbReference type="NCBI Taxonomy" id="2162893"/>
    <lineage>
        <taxon>Bacteria</taxon>
        <taxon>Pseudomonadati</taxon>
        <taxon>Bacteroidota</taxon>
        <taxon>Bacteroidia</taxon>
        <taxon>Marinilabiliales</taxon>
        <taxon>Marinilabiliaceae</taxon>
        <taxon>Marinilabilia</taxon>
    </lineage>
</organism>
<feature type="domain" description="Integral membrane bound transporter" evidence="9">
    <location>
        <begin position="404"/>
        <end position="523"/>
    </location>
</feature>
<dbReference type="InterPro" id="IPR032692">
    <property type="entry name" value="YccS_N"/>
</dbReference>
<evidence type="ECO:0000313" key="10">
    <source>
        <dbReference type="EMBL" id="PWD99911.1"/>
    </source>
</evidence>
<keyword evidence="4 7" id="KW-1133">Transmembrane helix</keyword>
<feature type="transmembrane region" description="Helical" evidence="7">
    <location>
        <begin position="481"/>
        <end position="500"/>
    </location>
</feature>
<feature type="transmembrane region" description="Helical" evidence="7">
    <location>
        <begin position="126"/>
        <end position="144"/>
    </location>
</feature>
<feature type="transmembrane region" description="Helical" evidence="7">
    <location>
        <begin position="101"/>
        <end position="119"/>
    </location>
</feature>
<dbReference type="Pfam" id="PF12805">
    <property type="entry name" value="FUSC-like"/>
    <property type="match status" value="1"/>
</dbReference>
<dbReference type="PANTHER" id="PTHR30509:SF8">
    <property type="entry name" value="INNER MEMBRANE PROTEIN YCCS"/>
    <property type="match status" value="1"/>
</dbReference>
<name>A0A2U2BA05_9BACT</name>
<evidence type="ECO:0000256" key="5">
    <source>
        <dbReference type="ARBA" id="ARBA00023136"/>
    </source>
</evidence>
<evidence type="ECO:0000256" key="4">
    <source>
        <dbReference type="ARBA" id="ARBA00022989"/>
    </source>
</evidence>
<evidence type="ECO:0000256" key="1">
    <source>
        <dbReference type="ARBA" id="ARBA00004651"/>
    </source>
</evidence>